<feature type="region of interest" description="Disordered" evidence="1">
    <location>
        <begin position="66"/>
        <end position="91"/>
    </location>
</feature>
<protein>
    <submittedName>
        <fullName evidence="2">Uncharacterized protein</fullName>
    </submittedName>
</protein>
<evidence type="ECO:0000313" key="2">
    <source>
        <dbReference type="EMBL" id="KAL1569121.1"/>
    </source>
</evidence>
<dbReference type="EMBL" id="JBEAFC010000001">
    <property type="protein sequence ID" value="KAL1569121.1"/>
    <property type="molecule type" value="Genomic_DNA"/>
</dbReference>
<dbReference type="Proteomes" id="UP001567538">
    <property type="component" value="Unassembled WGS sequence"/>
</dbReference>
<proteinExistence type="predicted"/>
<gene>
    <name evidence="2" type="ORF">AAHA92_00634</name>
</gene>
<evidence type="ECO:0000313" key="3">
    <source>
        <dbReference type="Proteomes" id="UP001567538"/>
    </source>
</evidence>
<organism evidence="2 3">
    <name type="scientific">Salvia divinorum</name>
    <name type="common">Maria pastora</name>
    <name type="synonym">Diviner's sage</name>
    <dbReference type="NCBI Taxonomy" id="28513"/>
    <lineage>
        <taxon>Eukaryota</taxon>
        <taxon>Viridiplantae</taxon>
        <taxon>Streptophyta</taxon>
        <taxon>Embryophyta</taxon>
        <taxon>Tracheophyta</taxon>
        <taxon>Spermatophyta</taxon>
        <taxon>Magnoliopsida</taxon>
        <taxon>eudicotyledons</taxon>
        <taxon>Gunneridae</taxon>
        <taxon>Pentapetalae</taxon>
        <taxon>asterids</taxon>
        <taxon>lamiids</taxon>
        <taxon>Lamiales</taxon>
        <taxon>Lamiaceae</taxon>
        <taxon>Nepetoideae</taxon>
        <taxon>Mentheae</taxon>
        <taxon>Salviinae</taxon>
        <taxon>Salvia</taxon>
        <taxon>Salvia subgen. Calosphace</taxon>
    </lineage>
</organism>
<comment type="caution">
    <text evidence="2">The sequence shown here is derived from an EMBL/GenBank/DDBJ whole genome shotgun (WGS) entry which is preliminary data.</text>
</comment>
<evidence type="ECO:0000256" key="1">
    <source>
        <dbReference type="SAM" id="MobiDB-lite"/>
    </source>
</evidence>
<dbReference type="AlphaFoldDB" id="A0ABD1IK79"/>
<sequence>MKKTHISILPKFPRVNSEPFFPKISFSNFRRSPPQISPSSLSSHAEAKIIQIPKLRHREVIGLSSGGVVDSPSSPAAAAARDRPHRAPLPLPSVTVSRSQLIVCRHSSCRSERLHGLVAVAV</sequence>
<reference evidence="2 3" key="1">
    <citation type="submission" date="2024-06" db="EMBL/GenBank/DDBJ databases">
        <title>A chromosome level genome sequence of Diviner's sage (Salvia divinorum).</title>
        <authorList>
            <person name="Ford S.A."/>
            <person name="Ro D.-K."/>
            <person name="Ness R.W."/>
            <person name="Phillips M.A."/>
        </authorList>
    </citation>
    <scope>NUCLEOTIDE SEQUENCE [LARGE SCALE GENOMIC DNA]</scope>
    <source>
        <strain evidence="2">SAF-2024a</strain>
        <tissue evidence="2">Leaf</tissue>
    </source>
</reference>
<name>A0ABD1IK79_SALDI</name>
<keyword evidence="3" id="KW-1185">Reference proteome</keyword>
<accession>A0ABD1IK79</accession>
<feature type="compositionally biased region" description="Low complexity" evidence="1">
    <location>
        <begin position="66"/>
        <end position="79"/>
    </location>
</feature>